<evidence type="ECO:0000256" key="1">
    <source>
        <dbReference type="ARBA" id="ARBA00023027"/>
    </source>
</evidence>
<protein>
    <submittedName>
        <fullName evidence="3">Nitroreductase</fullName>
    </submittedName>
</protein>
<keyword evidence="1" id="KW-0520">NAD</keyword>
<accession>A0A9D1PZI0</accession>
<comment type="caution">
    <text evidence="3">The sequence shown here is derived from an EMBL/GenBank/DDBJ whole genome shotgun (WGS) entry which is preliminary data.</text>
</comment>
<organism evidence="3 4">
    <name type="scientific">Candidatus Protoclostridium stercorigallinarum</name>
    <dbReference type="NCBI Taxonomy" id="2838741"/>
    <lineage>
        <taxon>Bacteria</taxon>
        <taxon>Bacillati</taxon>
        <taxon>Bacillota</taxon>
        <taxon>Clostridia</taxon>
        <taxon>Candidatus Protoclostridium</taxon>
    </lineage>
</organism>
<dbReference type="InterPro" id="IPR029479">
    <property type="entry name" value="Nitroreductase"/>
</dbReference>
<dbReference type="GO" id="GO:0046857">
    <property type="term" value="F:oxidoreductase activity, acting on other nitrogenous compounds as donors, with NAD or NADP as acceptor"/>
    <property type="evidence" value="ECO:0007669"/>
    <property type="project" value="TreeGrafter"/>
</dbReference>
<dbReference type="InterPro" id="IPR000415">
    <property type="entry name" value="Nitroreductase-like"/>
</dbReference>
<reference evidence="3" key="1">
    <citation type="journal article" date="2021" name="PeerJ">
        <title>Extensive microbial diversity within the chicken gut microbiome revealed by metagenomics and culture.</title>
        <authorList>
            <person name="Gilroy R."/>
            <person name="Ravi A."/>
            <person name="Getino M."/>
            <person name="Pursley I."/>
            <person name="Horton D.L."/>
            <person name="Alikhan N.F."/>
            <person name="Baker D."/>
            <person name="Gharbi K."/>
            <person name="Hall N."/>
            <person name="Watson M."/>
            <person name="Adriaenssens E.M."/>
            <person name="Foster-Nyarko E."/>
            <person name="Jarju S."/>
            <person name="Secka A."/>
            <person name="Antonio M."/>
            <person name="Oren A."/>
            <person name="Chaudhuri R.R."/>
            <person name="La Ragione R."/>
            <person name="Hildebrand F."/>
            <person name="Pallen M.J."/>
        </authorList>
    </citation>
    <scope>NUCLEOTIDE SEQUENCE</scope>
    <source>
        <strain evidence="3">12435</strain>
    </source>
</reference>
<dbReference type="AlphaFoldDB" id="A0A9D1PZI0"/>
<dbReference type="Proteomes" id="UP000823990">
    <property type="component" value="Unassembled WGS sequence"/>
</dbReference>
<evidence type="ECO:0000259" key="2">
    <source>
        <dbReference type="Pfam" id="PF00881"/>
    </source>
</evidence>
<name>A0A9D1PZI0_9FIRM</name>
<gene>
    <name evidence="3" type="ORF">H9892_00370</name>
</gene>
<dbReference type="Pfam" id="PF00881">
    <property type="entry name" value="Nitroreductase"/>
    <property type="match status" value="1"/>
</dbReference>
<dbReference type="PANTHER" id="PTHR23026:SF125">
    <property type="entry name" value="OXYGEN-INSENSITIVE NAD(P)H NITROREDUCTASE"/>
    <property type="match status" value="1"/>
</dbReference>
<dbReference type="CDD" id="cd02136">
    <property type="entry name" value="PnbA_NfnB-like"/>
    <property type="match status" value="1"/>
</dbReference>
<dbReference type="EMBL" id="DXHS01000008">
    <property type="protein sequence ID" value="HIW01785.1"/>
    <property type="molecule type" value="Genomic_DNA"/>
</dbReference>
<dbReference type="GO" id="GO:0046256">
    <property type="term" value="P:2,4,6-trinitrotoluene catabolic process"/>
    <property type="evidence" value="ECO:0007669"/>
    <property type="project" value="TreeGrafter"/>
</dbReference>
<dbReference type="Gene3D" id="3.40.109.10">
    <property type="entry name" value="NADH Oxidase"/>
    <property type="match status" value="1"/>
</dbReference>
<evidence type="ECO:0000313" key="4">
    <source>
        <dbReference type="Proteomes" id="UP000823990"/>
    </source>
</evidence>
<dbReference type="SUPFAM" id="SSF55469">
    <property type="entry name" value="FMN-dependent nitroreductase-like"/>
    <property type="match status" value="1"/>
</dbReference>
<dbReference type="InterPro" id="IPR050627">
    <property type="entry name" value="Nitroreductase/BluB"/>
</dbReference>
<feature type="domain" description="Nitroreductase" evidence="2">
    <location>
        <begin position="7"/>
        <end position="164"/>
    </location>
</feature>
<evidence type="ECO:0000313" key="3">
    <source>
        <dbReference type="EMBL" id="HIW01785.1"/>
    </source>
</evidence>
<proteinExistence type="predicted"/>
<dbReference type="PANTHER" id="PTHR23026">
    <property type="entry name" value="NADPH NITROREDUCTASE"/>
    <property type="match status" value="1"/>
</dbReference>
<reference evidence="3" key="2">
    <citation type="submission" date="2021-04" db="EMBL/GenBank/DDBJ databases">
        <authorList>
            <person name="Gilroy R."/>
        </authorList>
    </citation>
    <scope>NUCLEOTIDE SEQUENCE</scope>
    <source>
        <strain evidence="3">12435</strain>
    </source>
</reference>
<dbReference type="GO" id="GO:0005829">
    <property type="term" value="C:cytosol"/>
    <property type="evidence" value="ECO:0007669"/>
    <property type="project" value="TreeGrafter"/>
</dbReference>
<sequence length="183" mass="20230">MDAIECIVSRGTCRAFRPDMPEKEKIDKIVDAARYAPSGMSRFTRHFAVITNTDWLARMNERVRTLAGDASVKSNLERNGDKGYSCNYHSPVFVVVSADPAYPTSRDDCACALENMFLAAHALGLATCWINQLGHDNCDKLHDLLTEAGVPASHRVYGCCALGYAEHAPAPRKPRTETVSYFD</sequence>